<dbReference type="Proteomes" id="UP001296873">
    <property type="component" value="Unassembled WGS sequence"/>
</dbReference>
<reference evidence="5 6" key="1">
    <citation type="journal article" date="2020" name="Microorganisms">
        <title>Osmotic Adaptation and Compatible Solute Biosynthesis of Phototrophic Bacteria as Revealed from Genome Analyses.</title>
        <authorList>
            <person name="Imhoff J.F."/>
            <person name="Rahn T."/>
            <person name="Kunzel S."/>
            <person name="Keller A."/>
            <person name="Neulinger S.C."/>
        </authorList>
    </citation>
    <scope>NUCLEOTIDE SEQUENCE [LARGE SCALE GENOMIC DNA]</scope>
    <source>
        <strain evidence="5 6">DSM 9895</strain>
    </source>
</reference>
<dbReference type="Gene3D" id="3.90.226.10">
    <property type="entry name" value="2-enoyl-CoA Hydratase, Chain A, domain 1"/>
    <property type="match status" value="1"/>
</dbReference>
<feature type="domain" description="Enoyl-CoA hydratase/isomerase" evidence="4">
    <location>
        <begin position="1"/>
        <end position="207"/>
    </location>
</feature>
<evidence type="ECO:0000259" key="4">
    <source>
        <dbReference type="Pfam" id="PF16113"/>
    </source>
</evidence>
<dbReference type="PANTHER" id="PTHR43176">
    <property type="entry name" value="3-HYDROXYISOBUTYRYL-COA HYDROLASE-RELATED"/>
    <property type="match status" value="1"/>
</dbReference>
<dbReference type="InterPro" id="IPR032259">
    <property type="entry name" value="HIBYL-CoA-H"/>
</dbReference>
<keyword evidence="3" id="KW-0378">Hydrolase</keyword>
<comment type="catalytic activity">
    <reaction evidence="1">
        <text>3-hydroxy-2-methylpropanoyl-CoA + H2O = 3-hydroxy-2-methylpropanoate + CoA + H(+)</text>
        <dbReference type="Rhea" id="RHEA:20888"/>
        <dbReference type="ChEBI" id="CHEBI:11805"/>
        <dbReference type="ChEBI" id="CHEBI:15377"/>
        <dbReference type="ChEBI" id="CHEBI:15378"/>
        <dbReference type="ChEBI" id="CHEBI:57287"/>
        <dbReference type="ChEBI" id="CHEBI:57340"/>
        <dbReference type="EC" id="3.1.2.4"/>
    </reaction>
</comment>
<gene>
    <name evidence="5" type="ORF">CKO28_01680</name>
</gene>
<dbReference type="SUPFAM" id="SSF52096">
    <property type="entry name" value="ClpP/crotonase"/>
    <property type="match status" value="1"/>
</dbReference>
<dbReference type="EC" id="3.1.2.4" evidence="2"/>
<dbReference type="Pfam" id="PF16113">
    <property type="entry name" value="ECH_2"/>
    <property type="match status" value="1"/>
</dbReference>
<name>A0ABS1DAX4_9PROT</name>
<evidence type="ECO:0000256" key="3">
    <source>
        <dbReference type="ARBA" id="ARBA00022801"/>
    </source>
</evidence>
<proteinExistence type="predicted"/>
<organism evidence="5 6">
    <name type="scientific">Rhodovibrio sodomensis</name>
    <dbReference type="NCBI Taxonomy" id="1088"/>
    <lineage>
        <taxon>Bacteria</taxon>
        <taxon>Pseudomonadati</taxon>
        <taxon>Pseudomonadota</taxon>
        <taxon>Alphaproteobacteria</taxon>
        <taxon>Rhodospirillales</taxon>
        <taxon>Rhodovibrionaceae</taxon>
        <taxon>Rhodovibrio</taxon>
    </lineage>
</organism>
<sequence length="247" mass="26665">MPENRIGFFTDVGASYVLPRLPGEIGTYMSLTGARLTGADAVQAGLATHLVPVDRLGEIPDLIARALLHRAPWGAVDGLLDRLAIARDAATIRQQQPEIDRCFGHDTVEEVLVALQTEDSDWSRHAAGVLAQQCPTSLKVTLKAMRRGARASFGRCMAMEYGICQTLIARPDFAEGVRAQLVDKCRQPAWQPATLAEVSDEVVARCFARRRAVHPEPREGLHAGAGIPTEIGTATAVRTEAPLPETA</sequence>
<keyword evidence="6" id="KW-1185">Reference proteome</keyword>
<protein>
    <recommendedName>
        <fullName evidence="2">3-hydroxyisobutyryl-CoA hydrolase</fullName>
        <ecNumber evidence="2">3.1.2.4</ecNumber>
    </recommendedName>
</protein>
<dbReference type="PANTHER" id="PTHR43176:SF3">
    <property type="entry name" value="3-HYDROXYISOBUTYRYL-COA HYDROLASE, MITOCHONDRIAL"/>
    <property type="match status" value="1"/>
</dbReference>
<accession>A0ABS1DAX4</accession>
<dbReference type="InterPro" id="IPR029045">
    <property type="entry name" value="ClpP/crotonase-like_dom_sf"/>
</dbReference>
<dbReference type="EMBL" id="NRRL01000001">
    <property type="protein sequence ID" value="MBK1666753.1"/>
    <property type="molecule type" value="Genomic_DNA"/>
</dbReference>
<evidence type="ECO:0000256" key="1">
    <source>
        <dbReference type="ARBA" id="ARBA00001709"/>
    </source>
</evidence>
<dbReference type="InterPro" id="IPR045004">
    <property type="entry name" value="ECH_dom"/>
</dbReference>
<evidence type="ECO:0000256" key="2">
    <source>
        <dbReference type="ARBA" id="ARBA00011915"/>
    </source>
</evidence>
<comment type="caution">
    <text evidence="5">The sequence shown here is derived from an EMBL/GenBank/DDBJ whole genome shotgun (WGS) entry which is preliminary data.</text>
</comment>
<evidence type="ECO:0000313" key="6">
    <source>
        <dbReference type="Proteomes" id="UP001296873"/>
    </source>
</evidence>
<evidence type="ECO:0000313" key="5">
    <source>
        <dbReference type="EMBL" id="MBK1666753.1"/>
    </source>
</evidence>
<dbReference type="RefSeq" id="WP_200338812.1">
    <property type="nucleotide sequence ID" value="NZ_NRRL01000001.1"/>
</dbReference>